<evidence type="ECO:0000313" key="2">
    <source>
        <dbReference type="Proteomes" id="UP000183210"/>
    </source>
</evidence>
<proteinExistence type="predicted"/>
<protein>
    <submittedName>
        <fullName evidence="1">Helix-turn-helix domain-containing protein</fullName>
    </submittedName>
</protein>
<dbReference type="SUPFAM" id="SSF47413">
    <property type="entry name" value="lambda repressor-like DNA-binding domains"/>
    <property type="match status" value="1"/>
</dbReference>
<dbReference type="GeneID" id="300268735"/>
<reference evidence="1 2" key="1">
    <citation type="submission" date="2016-10" db="EMBL/GenBank/DDBJ databases">
        <authorList>
            <person name="Varghese N."/>
            <person name="Submissions S."/>
        </authorList>
    </citation>
    <scope>NUCLEOTIDE SEQUENCE [LARGE SCALE GENOMIC DNA]</scope>
    <source>
        <strain evidence="1 2">LMG 21974</strain>
    </source>
</reference>
<dbReference type="InterPro" id="IPR010982">
    <property type="entry name" value="Lambda_DNA-bd_dom_sf"/>
</dbReference>
<dbReference type="CDD" id="cd00093">
    <property type="entry name" value="HTH_XRE"/>
    <property type="match status" value="1"/>
</dbReference>
<dbReference type="InterPro" id="IPR001387">
    <property type="entry name" value="Cro/C1-type_HTH"/>
</dbReference>
<comment type="caution">
    <text evidence="1">The sequence shown here is derived from an EMBL/GenBank/DDBJ whole genome shotgun (WGS) entry which is preliminary data.</text>
</comment>
<dbReference type="Gene3D" id="1.10.260.40">
    <property type="entry name" value="lambda repressor-like DNA-binding domains"/>
    <property type="match status" value="1"/>
</dbReference>
<dbReference type="RefSeq" id="WP_074829655.1">
    <property type="nucleotide sequence ID" value="NZ_FOEV01000018.1"/>
</dbReference>
<accession>A0A9X8MH35</accession>
<sequence length="71" mass="8329">MAKKRIPIVGPTKRPTKDEVLEARKAVGYSQTEAANVIRVSLRQWQNYESGESEMHPIFWRYFCQTFNLEP</sequence>
<dbReference type="AlphaFoldDB" id="A0A9X8MH35"/>
<dbReference type="EMBL" id="FOEV01000018">
    <property type="protein sequence ID" value="SER36645.1"/>
    <property type="molecule type" value="Genomic_DNA"/>
</dbReference>
<dbReference type="Proteomes" id="UP000183210">
    <property type="component" value="Unassembled WGS sequence"/>
</dbReference>
<organism evidence="1 2">
    <name type="scientific">Pseudomonas lutea</name>
    <dbReference type="NCBI Taxonomy" id="243924"/>
    <lineage>
        <taxon>Bacteria</taxon>
        <taxon>Pseudomonadati</taxon>
        <taxon>Pseudomonadota</taxon>
        <taxon>Gammaproteobacteria</taxon>
        <taxon>Pseudomonadales</taxon>
        <taxon>Pseudomonadaceae</taxon>
        <taxon>Pseudomonas</taxon>
    </lineage>
</organism>
<dbReference type="GO" id="GO:0003677">
    <property type="term" value="F:DNA binding"/>
    <property type="evidence" value="ECO:0007669"/>
    <property type="project" value="InterPro"/>
</dbReference>
<evidence type="ECO:0000313" key="1">
    <source>
        <dbReference type="EMBL" id="SER36645.1"/>
    </source>
</evidence>
<gene>
    <name evidence="1" type="ORF">SAMN05216409_11861</name>
</gene>
<name>A0A9X8MH35_9PSED</name>